<keyword evidence="2" id="KW-0597">Phosphoprotein</keyword>
<feature type="domain" description="PAS" evidence="12">
    <location>
        <begin position="202"/>
        <end position="272"/>
    </location>
</feature>
<dbReference type="Pfam" id="PF08447">
    <property type="entry name" value="PAS_3"/>
    <property type="match status" value="1"/>
</dbReference>
<dbReference type="NCBIfam" id="TIGR00229">
    <property type="entry name" value="sensory_box"/>
    <property type="match status" value="3"/>
</dbReference>
<dbReference type="InterPro" id="IPR000014">
    <property type="entry name" value="PAS"/>
</dbReference>
<evidence type="ECO:0000256" key="9">
    <source>
        <dbReference type="ARBA" id="ARBA00023012"/>
    </source>
</evidence>
<dbReference type="CDD" id="cd00130">
    <property type="entry name" value="PAS"/>
    <property type="match status" value="3"/>
</dbReference>
<feature type="domain" description="EAL" evidence="14">
    <location>
        <begin position="753"/>
        <end position="1007"/>
    </location>
</feature>
<dbReference type="PROSITE" id="PS50883">
    <property type="entry name" value="EAL"/>
    <property type="match status" value="1"/>
</dbReference>
<evidence type="ECO:0000259" key="15">
    <source>
        <dbReference type="PROSITE" id="PS50887"/>
    </source>
</evidence>
<evidence type="ECO:0000256" key="1">
    <source>
        <dbReference type="ARBA" id="ARBA00004141"/>
    </source>
</evidence>
<keyword evidence="6" id="KW-0418">Kinase</keyword>
<feature type="transmembrane region" description="Helical" evidence="11">
    <location>
        <begin position="94"/>
        <end position="111"/>
    </location>
</feature>
<keyword evidence="3" id="KW-0808">Transferase</keyword>
<keyword evidence="4 11" id="KW-0812">Transmembrane</keyword>
<feature type="domain" description="PAC" evidence="13">
    <location>
        <begin position="404"/>
        <end position="457"/>
    </location>
</feature>
<feature type="transmembrane region" description="Helical" evidence="11">
    <location>
        <begin position="123"/>
        <end position="152"/>
    </location>
</feature>
<evidence type="ECO:0000256" key="3">
    <source>
        <dbReference type="ARBA" id="ARBA00022679"/>
    </source>
</evidence>
<reference evidence="16 17" key="1">
    <citation type="submission" date="2023-01" db="EMBL/GenBank/DDBJ databases">
        <title>Novel species of the genus Vogesella isolated from rivers.</title>
        <authorList>
            <person name="Lu H."/>
        </authorList>
    </citation>
    <scope>NUCLEOTIDE SEQUENCE [LARGE SCALE GENOMIC DNA]</scope>
    <source>
        <strain evidence="16 17">DC21W</strain>
    </source>
</reference>
<evidence type="ECO:0000256" key="10">
    <source>
        <dbReference type="ARBA" id="ARBA00023136"/>
    </source>
</evidence>
<dbReference type="Gene3D" id="3.20.20.450">
    <property type="entry name" value="EAL domain"/>
    <property type="match status" value="1"/>
</dbReference>
<sequence>MPVSPRRRFIRLVVLAYCVLAALWILLSDSLLRLVADADSMVMLSTYKGLVFVLGTAALLYFSLGAVPAENPSPAAGLLESWAERLARQGMPRWLAYLFALAVSLGALGLRDLLPVSVTQQPMLIFFMLPVILSALLGGMGPGLLATMLTVLGVDWMASPSFHSAQAEPGVRLQWGFLLLCGVAISLFSGWLRQLASRNERHRRLLDAVVSGTSDAVFVKDRQGRYLMFNEAAAAIVGRPVAEVLGRDDHALFDSDSAKQLMRVDEDIMLSGTLHTHEEHLRLQDGTALVFLVTKGPVLSVDGDVVGLFGISRDISRQKQYEQDLRQREQQLARVLEGADQGYWDWNIQTDDFEISHRWKTMLGYAADTQGISRQDWLAMIHPQDLPQVMLAMQAHLSGDTAAYEVEMRCRGQAGNWRWILSRGRVLSRDDAGRPLIMSGTHTDITEHKIYALAQREAAVVFDSSYEGIMVVSPAGVMTKVNAAFTRITGYSESEALGRPPSLLSSGLHDADFYQALWAQVRQQDFWRGEIWNRRRDGELYAELLSISVVRDQQGQIQHYVGIFSDITQLKAHEAELDRIANYDPLTNIPNRRLLSDRLEQALIHCRRHDKYCAVCFLDLDGFKAINDLYGHDVGDQLLVALTERLKRVLRADDTLARLGGDEFVLLLSGLDSAAQCTPILDRLLASVRQEFVLGELHIRTSASIGISLFPLDDADADTLLRHADQAMYQAKESGKNCYLLFDPESDRRAQQHRRRLAMLEDALARQQFVLYYQPKVDLRDGRLVGVEALIRWQHPEQGLLAPAAFLPELQGCELETHFGRWVLDAAVAQLAQWQAEGMVLAISINVAAHYLLHPEFCDHLQQALARYPDVAPGLLELEVLESAALDDLAQALQVLQRCSALGVHFALDDFGTGYSSLTYLRQLPVDTLKIDQSFVRGMLEDSDDLGIVASVIQLAGVFRRQVIAEGVETLAHGVALGRMGCHLVQGYGIARPMPAAEVPAWAVQWQQQGVWHQLLPPEI</sequence>
<dbReference type="InterPro" id="IPR013656">
    <property type="entry name" value="PAS_4"/>
</dbReference>
<dbReference type="Pfam" id="PF00990">
    <property type="entry name" value="GGDEF"/>
    <property type="match status" value="1"/>
</dbReference>
<organism evidence="16 17">
    <name type="scientific">Vogesella aquatica</name>
    <dbReference type="NCBI Taxonomy" id="2984206"/>
    <lineage>
        <taxon>Bacteria</taxon>
        <taxon>Pseudomonadati</taxon>
        <taxon>Pseudomonadota</taxon>
        <taxon>Betaproteobacteria</taxon>
        <taxon>Neisseriales</taxon>
        <taxon>Chromobacteriaceae</taxon>
        <taxon>Vogesella</taxon>
    </lineage>
</organism>
<feature type="transmembrane region" description="Helical" evidence="11">
    <location>
        <begin position="47"/>
        <end position="67"/>
    </location>
</feature>
<dbReference type="SMART" id="SM00086">
    <property type="entry name" value="PAC"/>
    <property type="match status" value="3"/>
</dbReference>
<feature type="transmembrane region" description="Helical" evidence="11">
    <location>
        <begin position="9"/>
        <end position="27"/>
    </location>
</feature>
<evidence type="ECO:0000256" key="2">
    <source>
        <dbReference type="ARBA" id="ARBA00022553"/>
    </source>
</evidence>
<feature type="transmembrane region" description="Helical" evidence="11">
    <location>
        <begin position="173"/>
        <end position="192"/>
    </location>
</feature>
<evidence type="ECO:0000256" key="5">
    <source>
        <dbReference type="ARBA" id="ARBA00022741"/>
    </source>
</evidence>
<keyword evidence="10 11" id="KW-0472">Membrane</keyword>
<dbReference type="Pfam" id="PF13493">
    <property type="entry name" value="DUF4118"/>
    <property type="match status" value="1"/>
</dbReference>
<dbReference type="InterPro" id="IPR013655">
    <property type="entry name" value="PAS_fold_3"/>
</dbReference>
<dbReference type="CDD" id="cd01949">
    <property type="entry name" value="GGDEF"/>
    <property type="match status" value="1"/>
</dbReference>
<accession>A0ABT5IVS2</accession>
<dbReference type="EMBL" id="JAQQLF010000006">
    <property type="protein sequence ID" value="MDC7716667.1"/>
    <property type="molecule type" value="Genomic_DNA"/>
</dbReference>
<feature type="domain" description="PAC" evidence="13">
    <location>
        <begin position="275"/>
        <end position="327"/>
    </location>
</feature>
<dbReference type="InterPro" id="IPR035965">
    <property type="entry name" value="PAS-like_dom_sf"/>
</dbReference>
<comment type="caution">
    <text evidence="16">The sequence shown here is derived from an EMBL/GenBank/DDBJ whole genome shotgun (WGS) entry which is preliminary data.</text>
</comment>
<gene>
    <name evidence="16" type="ORF">PQU95_05495</name>
</gene>
<dbReference type="InterPro" id="IPR038318">
    <property type="entry name" value="KdpD_sf"/>
</dbReference>
<dbReference type="SMART" id="SM00091">
    <property type="entry name" value="PAS"/>
    <property type="match status" value="3"/>
</dbReference>
<keyword evidence="8 11" id="KW-1133">Transmembrane helix</keyword>
<evidence type="ECO:0000256" key="4">
    <source>
        <dbReference type="ARBA" id="ARBA00022692"/>
    </source>
</evidence>
<evidence type="ECO:0000259" key="13">
    <source>
        <dbReference type="PROSITE" id="PS50113"/>
    </source>
</evidence>
<feature type="domain" description="PAS" evidence="12">
    <location>
        <begin position="454"/>
        <end position="499"/>
    </location>
</feature>
<dbReference type="CDD" id="cd01948">
    <property type="entry name" value="EAL"/>
    <property type="match status" value="1"/>
</dbReference>
<keyword evidence="9" id="KW-0902">Two-component regulatory system</keyword>
<dbReference type="NCBIfam" id="TIGR00254">
    <property type="entry name" value="GGDEF"/>
    <property type="match status" value="1"/>
</dbReference>
<dbReference type="Pfam" id="PF13426">
    <property type="entry name" value="PAS_9"/>
    <property type="match status" value="1"/>
</dbReference>
<keyword evidence="7" id="KW-0067">ATP-binding</keyword>
<feature type="domain" description="PAC" evidence="13">
    <location>
        <begin position="527"/>
        <end position="579"/>
    </location>
</feature>
<dbReference type="Gene3D" id="1.20.120.620">
    <property type="entry name" value="Backbone structure of the membrane domain of e. Coli histidine kinase receptor kdpd"/>
    <property type="match status" value="1"/>
</dbReference>
<proteinExistence type="predicted"/>
<dbReference type="Pfam" id="PF00563">
    <property type="entry name" value="EAL"/>
    <property type="match status" value="1"/>
</dbReference>
<evidence type="ECO:0000256" key="11">
    <source>
        <dbReference type="SAM" id="Phobius"/>
    </source>
</evidence>
<dbReference type="InterPro" id="IPR001610">
    <property type="entry name" value="PAC"/>
</dbReference>
<evidence type="ECO:0000256" key="6">
    <source>
        <dbReference type="ARBA" id="ARBA00022777"/>
    </source>
</evidence>
<dbReference type="InterPro" id="IPR000160">
    <property type="entry name" value="GGDEF_dom"/>
</dbReference>
<dbReference type="Gene3D" id="3.30.450.20">
    <property type="entry name" value="PAS domain"/>
    <property type="match status" value="3"/>
</dbReference>
<dbReference type="InterPro" id="IPR035919">
    <property type="entry name" value="EAL_sf"/>
</dbReference>
<dbReference type="InterPro" id="IPR043128">
    <property type="entry name" value="Rev_trsase/Diguanyl_cyclase"/>
</dbReference>
<keyword evidence="17" id="KW-1185">Reference proteome</keyword>
<evidence type="ECO:0000256" key="7">
    <source>
        <dbReference type="ARBA" id="ARBA00022840"/>
    </source>
</evidence>
<dbReference type="PROSITE" id="PS50113">
    <property type="entry name" value="PAC"/>
    <property type="match status" value="3"/>
</dbReference>
<name>A0ABT5IVS2_9NEIS</name>
<comment type="subcellular location">
    <subcellularLocation>
        <location evidence="1">Membrane</location>
        <topology evidence="1">Multi-pass membrane protein</topology>
    </subcellularLocation>
</comment>
<protein>
    <submittedName>
        <fullName evidence="16">EAL domain-containing protein</fullName>
    </submittedName>
</protein>
<dbReference type="PROSITE" id="PS50112">
    <property type="entry name" value="PAS"/>
    <property type="match status" value="2"/>
</dbReference>
<dbReference type="InterPro" id="IPR029787">
    <property type="entry name" value="Nucleotide_cyclase"/>
</dbReference>
<dbReference type="RefSeq" id="WP_272751061.1">
    <property type="nucleotide sequence ID" value="NZ_JAQQLF010000006.1"/>
</dbReference>
<dbReference type="PANTHER" id="PTHR44757">
    <property type="entry name" value="DIGUANYLATE CYCLASE DGCP"/>
    <property type="match status" value="1"/>
</dbReference>
<dbReference type="SUPFAM" id="SSF141868">
    <property type="entry name" value="EAL domain-like"/>
    <property type="match status" value="1"/>
</dbReference>
<dbReference type="Gene3D" id="3.30.70.270">
    <property type="match status" value="1"/>
</dbReference>
<evidence type="ECO:0000259" key="14">
    <source>
        <dbReference type="PROSITE" id="PS50883"/>
    </source>
</evidence>
<dbReference type="PANTHER" id="PTHR44757:SF2">
    <property type="entry name" value="BIOFILM ARCHITECTURE MAINTENANCE PROTEIN MBAA"/>
    <property type="match status" value="1"/>
</dbReference>
<keyword evidence="5" id="KW-0547">Nucleotide-binding</keyword>
<dbReference type="InterPro" id="IPR001633">
    <property type="entry name" value="EAL_dom"/>
</dbReference>
<evidence type="ECO:0000313" key="17">
    <source>
        <dbReference type="Proteomes" id="UP001219956"/>
    </source>
</evidence>
<dbReference type="SMART" id="SM00052">
    <property type="entry name" value="EAL"/>
    <property type="match status" value="1"/>
</dbReference>
<dbReference type="InterPro" id="IPR052155">
    <property type="entry name" value="Biofilm_reg_signaling"/>
</dbReference>
<dbReference type="PROSITE" id="PS50887">
    <property type="entry name" value="GGDEF"/>
    <property type="match status" value="1"/>
</dbReference>
<feature type="domain" description="GGDEF" evidence="15">
    <location>
        <begin position="611"/>
        <end position="744"/>
    </location>
</feature>
<dbReference type="SUPFAM" id="SSF55073">
    <property type="entry name" value="Nucleotide cyclase"/>
    <property type="match status" value="1"/>
</dbReference>
<evidence type="ECO:0000259" key="12">
    <source>
        <dbReference type="PROSITE" id="PS50112"/>
    </source>
</evidence>
<evidence type="ECO:0000313" key="16">
    <source>
        <dbReference type="EMBL" id="MDC7716667.1"/>
    </source>
</evidence>
<evidence type="ECO:0000256" key="8">
    <source>
        <dbReference type="ARBA" id="ARBA00022989"/>
    </source>
</evidence>
<dbReference type="Proteomes" id="UP001219956">
    <property type="component" value="Unassembled WGS sequence"/>
</dbReference>
<dbReference type="InterPro" id="IPR025201">
    <property type="entry name" value="KdpD_TM"/>
</dbReference>
<dbReference type="SMART" id="SM00267">
    <property type="entry name" value="GGDEF"/>
    <property type="match status" value="1"/>
</dbReference>
<dbReference type="SUPFAM" id="SSF55785">
    <property type="entry name" value="PYP-like sensor domain (PAS domain)"/>
    <property type="match status" value="3"/>
</dbReference>
<dbReference type="InterPro" id="IPR000700">
    <property type="entry name" value="PAS-assoc_C"/>
</dbReference>
<dbReference type="Pfam" id="PF08448">
    <property type="entry name" value="PAS_4"/>
    <property type="match status" value="1"/>
</dbReference>